<feature type="region of interest" description="Disordered" evidence="1">
    <location>
        <begin position="45"/>
        <end position="70"/>
    </location>
</feature>
<feature type="region of interest" description="Disordered" evidence="1">
    <location>
        <begin position="1"/>
        <end position="25"/>
    </location>
</feature>
<dbReference type="OrthoDB" id="8689507at2"/>
<dbReference type="InterPro" id="IPR024400">
    <property type="entry name" value="DUF2635"/>
</dbReference>
<organism evidence="2 3">
    <name type="scientific">Halomonas saccharevitans</name>
    <dbReference type="NCBI Taxonomy" id="416872"/>
    <lineage>
        <taxon>Bacteria</taxon>
        <taxon>Pseudomonadati</taxon>
        <taxon>Pseudomonadota</taxon>
        <taxon>Gammaproteobacteria</taxon>
        <taxon>Oceanospirillales</taxon>
        <taxon>Halomonadaceae</taxon>
        <taxon>Halomonas</taxon>
    </lineage>
</organism>
<evidence type="ECO:0000256" key="1">
    <source>
        <dbReference type="SAM" id="MobiDB-lite"/>
    </source>
</evidence>
<accession>A0A1I7AFT8</accession>
<dbReference type="AlphaFoldDB" id="A0A1I7AFT8"/>
<dbReference type="RefSeq" id="WP_089849446.1">
    <property type="nucleotide sequence ID" value="NZ_FPAQ01000017.1"/>
</dbReference>
<gene>
    <name evidence="2" type="ORF">SAMN04487956_11750</name>
</gene>
<proteinExistence type="predicted"/>
<name>A0A1I7AFT8_9GAMM</name>
<evidence type="ECO:0000313" key="3">
    <source>
        <dbReference type="Proteomes" id="UP000199594"/>
    </source>
</evidence>
<dbReference type="Proteomes" id="UP000199594">
    <property type="component" value="Unassembled WGS sequence"/>
</dbReference>
<sequence>MKQRFMKPARKGLVVRQPHNGRPLPAEGAWVAWTGYWVRRHAEGSVVEAQPPKQPKAPAKAPARDQQETD</sequence>
<evidence type="ECO:0000313" key="2">
    <source>
        <dbReference type="EMBL" id="SFT73822.1"/>
    </source>
</evidence>
<evidence type="ECO:0008006" key="4">
    <source>
        <dbReference type="Google" id="ProtNLM"/>
    </source>
</evidence>
<feature type="compositionally biased region" description="Basic residues" evidence="1">
    <location>
        <begin position="1"/>
        <end position="10"/>
    </location>
</feature>
<reference evidence="2 3" key="1">
    <citation type="submission" date="2016-10" db="EMBL/GenBank/DDBJ databases">
        <authorList>
            <person name="de Groot N.N."/>
        </authorList>
    </citation>
    <scope>NUCLEOTIDE SEQUENCE [LARGE SCALE GENOMIC DNA]</scope>
    <source>
        <strain evidence="2 3">CGMCC 1.6493</strain>
    </source>
</reference>
<dbReference type="EMBL" id="FPAQ01000017">
    <property type="protein sequence ID" value="SFT73822.1"/>
    <property type="molecule type" value="Genomic_DNA"/>
</dbReference>
<dbReference type="Pfam" id="PF10948">
    <property type="entry name" value="DUF2635"/>
    <property type="match status" value="1"/>
</dbReference>
<protein>
    <recommendedName>
        <fullName evidence="4">DUF2635 domain-containing protein</fullName>
    </recommendedName>
</protein>